<evidence type="ECO:0000256" key="3">
    <source>
        <dbReference type="ARBA" id="ARBA00004496"/>
    </source>
</evidence>
<keyword evidence="7 19" id="KW-0963">Cytoplasm</keyword>
<evidence type="ECO:0000256" key="12">
    <source>
        <dbReference type="ARBA" id="ARBA00022960"/>
    </source>
</evidence>
<dbReference type="STRING" id="1121439.dsat_2491"/>
<evidence type="ECO:0000256" key="4">
    <source>
        <dbReference type="ARBA" id="ARBA00004752"/>
    </source>
</evidence>
<dbReference type="HAMAP" id="MF_00037">
    <property type="entry name" value="MurB"/>
    <property type="match status" value="1"/>
</dbReference>
<dbReference type="Gene3D" id="3.90.78.10">
    <property type="entry name" value="UDP-N-acetylenolpyruvoylglucosamine reductase, C-terminal domain"/>
    <property type="match status" value="1"/>
</dbReference>
<evidence type="ECO:0000256" key="16">
    <source>
        <dbReference type="ARBA" id="ARBA00023316"/>
    </source>
</evidence>
<gene>
    <name evidence="19" type="primary">murB</name>
    <name evidence="21" type="ORF">dsat_2491</name>
</gene>
<comment type="caution">
    <text evidence="21">The sequence shown here is derived from an EMBL/GenBank/DDBJ whole genome shotgun (WGS) entry which is preliminary data.</text>
</comment>
<comment type="cofactor">
    <cofactor evidence="1 19">
        <name>FAD</name>
        <dbReference type="ChEBI" id="CHEBI:57692"/>
    </cofactor>
</comment>
<dbReference type="Pfam" id="PF02873">
    <property type="entry name" value="MurB_C"/>
    <property type="match status" value="1"/>
</dbReference>
<reference evidence="21 22" key="1">
    <citation type="journal article" date="2013" name="Genome Announc.">
        <title>Draft genome sequences for three mercury-methylating, sulfate-reducing bacteria.</title>
        <authorList>
            <person name="Brown S.D."/>
            <person name="Hurt R.A.Jr."/>
            <person name="Gilmour C.C."/>
            <person name="Elias D.A."/>
        </authorList>
    </citation>
    <scope>NUCLEOTIDE SEQUENCE [LARGE SCALE GENOMIC DNA]</scope>
    <source>
        <strain evidence="21 22">DSM 16529</strain>
    </source>
</reference>
<evidence type="ECO:0000256" key="13">
    <source>
        <dbReference type="ARBA" id="ARBA00022984"/>
    </source>
</evidence>
<comment type="pathway">
    <text evidence="4 19">Cell wall biogenesis; peptidoglycan biosynthesis.</text>
</comment>
<evidence type="ECO:0000259" key="20">
    <source>
        <dbReference type="PROSITE" id="PS51387"/>
    </source>
</evidence>
<dbReference type="SUPFAM" id="SSF56176">
    <property type="entry name" value="FAD-binding/transporter-associated domain-like"/>
    <property type="match status" value="1"/>
</dbReference>
<dbReference type="GO" id="GO:0071949">
    <property type="term" value="F:FAD binding"/>
    <property type="evidence" value="ECO:0007669"/>
    <property type="project" value="InterPro"/>
</dbReference>
<dbReference type="OrthoDB" id="9804753at2"/>
<evidence type="ECO:0000256" key="2">
    <source>
        <dbReference type="ARBA" id="ARBA00003921"/>
    </source>
</evidence>
<protein>
    <recommendedName>
        <fullName evidence="6 19">UDP-N-acetylenolpyruvoylglucosamine reductase</fullName>
        <ecNumber evidence="5 19">1.3.1.98</ecNumber>
    </recommendedName>
    <alternativeName>
        <fullName evidence="17 19">UDP-N-acetylmuramate dehydrogenase</fullName>
    </alternativeName>
</protein>
<dbReference type="InterPro" id="IPR016167">
    <property type="entry name" value="FAD-bd_PCMH_sub1"/>
</dbReference>
<organism evidence="21 22">
    <name type="scientific">Alkalidesulfovibrio alkalitolerans DSM 16529</name>
    <dbReference type="NCBI Taxonomy" id="1121439"/>
    <lineage>
        <taxon>Bacteria</taxon>
        <taxon>Pseudomonadati</taxon>
        <taxon>Thermodesulfobacteriota</taxon>
        <taxon>Desulfovibrionia</taxon>
        <taxon>Desulfovibrionales</taxon>
        <taxon>Desulfovibrionaceae</taxon>
        <taxon>Alkalidesulfovibrio</taxon>
    </lineage>
</organism>
<dbReference type="InterPro" id="IPR036318">
    <property type="entry name" value="FAD-bd_PCMH-like_sf"/>
</dbReference>
<name>S7US49_9BACT</name>
<dbReference type="NCBIfam" id="TIGR00179">
    <property type="entry name" value="murB"/>
    <property type="match status" value="1"/>
</dbReference>
<evidence type="ECO:0000256" key="1">
    <source>
        <dbReference type="ARBA" id="ARBA00001974"/>
    </source>
</evidence>
<dbReference type="InterPro" id="IPR006094">
    <property type="entry name" value="Oxid_FAD_bind_N"/>
</dbReference>
<dbReference type="InterPro" id="IPR011601">
    <property type="entry name" value="MurB_C"/>
</dbReference>
<evidence type="ECO:0000256" key="6">
    <source>
        <dbReference type="ARBA" id="ARBA00015188"/>
    </source>
</evidence>
<keyword evidence="16 19" id="KW-0961">Cell wall biogenesis/degradation</keyword>
<keyword evidence="13 19" id="KW-0573">Peptidoglycan synthesis</keyword>
<keyword evidence="12 19" id="KW-0133">Cell shape</keyword>
<evidence type="ECO:0000256" key="5">
    <source>
        <dbReference type="ARBA" id="ARBA00012518"/>
    </source>
</evidence>
<evidence type="ECO:0000313" key="21">
    <source>
        <dbReference type="EMBL" id="EPR35128.1"/>
    </source>
</evidence>
<evidence type="ECO:0000256" key="8">
    <source>
        <dbReference type="ARBA" id="ARBA00022618"/>
    </source>
</evidence>
<dbReference type="SUPFAM" id="SSF56194">
    <property type="entry name" value="Uridine diphospho-N-Acetylenolpyruvylglucosamine reductase, MurB, C-terminal domain"/>
    <property type="match status" value="1"/>
</dbReference>
<evidence type="ECO:0000256" key="18">
    <source>
        <dbReference type="ARBA" id="ARBA00048914"/>
    </source>
</evidence>
<dbReference type="Gene3D" id="3.30.43.10">
    <property type="entry name" value="Uridine Diphospho-n-acetylenolpyruvylglucosamine Reductase, domain 2"/>
    <property type="match status" value="1"/>
</dbReference>
<comment type="subcellular location">
    <subcellularLocation>
        <location evidence="3 19">Cytoplasm</location>
    </subcellularLocation>
</comment>
<feature type="active site" description="Proton donor" evidence="19">
    <location>
        <position position="217"/>
    </location>
</feature>
<dbReference type="EMBL" id="ATHI01000005">
    <property type="protein sequence ID" value="EPR35128.1"/>
    <property type="molecule type" value="Genomic_DNA"/>
</dbReference>
<dbReference type="GO" id="GO:0008762">
    <property type="term" value="F:UDP-N-acetylmuramate dehydrogenase activity"/>
    <property type="evidence" value="ECO:0007669"/>
    <property type="project" value="UniProtKB-UniRule"/>
</dbReference>
<accession>S7US49</accession>
<dbReference type="GO" id="GO:0009252">
    <property type="term" value="P:peptidoglycan biosynthetic process"/>
    <property type="evidence" value="ECO:0007669"/>
    <property type="project" value="UniProtKB-UniRule"/>
</dbReference>
<keyword evidence="9 19" id="KW-0285">Flavoprotein</keyword>
<dbReference type="GO" id="GO:0071555">
    <property type="term" value="P:cell wall organization"/>
    <property type="evidence" value="ECO:0007669"/>
    <property type="project" value="UniProtKB-KW"/>
</dbReference>
<evidence type="ECO:0000256" key="7">
    <source>
        <dbReference type="ARBA" id="ARBA00022490"/>
    </source>
</evidence>
<dbReference type="GO" id="GO:0005829">
    <property type="term" value="C:cytosol"/>
    <property type="evidence" value="ECO:0007669"/>
    <property type="project" value="TreeGrafter"/>
</dbReference>
<dbReference type="InterPro" id="IPR016166">
    <property type="entry name" value="FAD-bd_PCMH"/>
</dbReference>
<dbReference type="Proteomes" id="UP000014975">
    <property type="component" value="Unassembled WGS sequence"/>
</dbReference>
<dbReference type="UniPathway" id="UPA00219"/>
<keyword evidence="11 19" id="KW-0521">NADP</keyword>
<dbReference type="eggNOG" id="COG0812">
    <property type="taxonomic scope" value="Bacteria"/>
</dbReference>
<feature type="active site" evidence="19">
    <location>
        <position position="165"/>
    </location>
</feature>
<evidence type="ECO:0000256" key="11">
    <source>
        <dbReference type="ARBA" id="ARBA00022857"/>
    </source>
</evidence>
<evidence type="ECO:0000256" key="19">
    <source>
        <dbReference type="HAMAP-Rule" id="MF_00037"/>
    </source>
</evidence>
<dbReference type="PATRIC" id="fig|1121439.3.peg.888"/>
<evidence type="ECO:0000256" key="10">
    <source>
        <dbReference type="ARBA" id="ARBA00022827"/>
    </source>
</evidence>
<dbReference type="PANTHER" id="PTHR21071:SF4">
    <property type="entry name" value="UDP-N-ACETYLENOLPYRUVOYLGLUCOSAMINE REDUCTASE"/>
    <property type="match status" value="1"/>
</dbReference>
<keyword evidence="15 19" id="KW-0131">Cell cycle</keyword>
<evidence type="ECO:0000256" key="15">
    <source>
        <dbReference type="ARBA" id="ARBA00023306"/>
    </source>
</evidence>
<dbReference type="InterPro" id="IPR016169">
    <property type="entry name" value="FAD-bd_PCMH_sub2"/>
</dbReference>
<feature type="domain" description="FAD-binding PCMH-type" evidence="20">
    <location>
        <begin position="19"/>
        <end position="195"/>
    </location>
</feature>
<dbReference type="RefSeq" id="WP_020886377.1">
    <property type="nucleotide sequence ID" value="NZ_ATHI01000005.1"/>
</dbReference>
<comment type="catalytic activity">
    <reaction evidence="18 19">
        <text>UDP-N-acetyl-alpha-D-muramate + NADP(+) = UDP-N-acetyl-3-O-(1-carboxyvinyl)-alpha-D-glucosamine + NADPH + H(+)</text>
        <dbReference type="Rhea" id="RHEA:12248"/>
        <dbReference type="ChEBI" id="CHEBI:15378"/>
        <dbReference type="ChEBI" id="CHEBI:57783"/>
        <dbReference type="ChEBI" id="CHEBI:58349"/>
        <dbReference type="ChEBI" id="CHEBI:68483"/>
        <dbReference type="ChEBI" id="CHEBI:70757"/>
        <dbReference type="EC" id="1.3.1.98"/>
    </reaction>
</comment>
<keyword evidence="10 19" id="KW-0274">FAD</keyword>
<keyword evidence="8 19" id="KW-0132">Cell division</keyword>
<feature type="active site" evidence="19">
    <location>
        <position position="287"/>
    </location>
</feature>
<dbReference type="Pfam" id="PF01565">
    <property type="entry name" value="FAD_binding_4"/>
    <property type="match status" value="1"/>
</dbReference>
<keyword evidence="22" id="KW-1185">Reference proteome</keyword>
<dbReference type="GO" id="GO:0008360">
    <property type="term" value="P:regulation of cell shape"/>
    <property type="evidence" value="ECO:0007669"/>
    <property type="project" value="UniProtKB-KW"/>
</dbReference>
<dbReference type="EC" id="1.3.1.98" evidence="5 19"/>
<keyword evidence="14 19" id="KW-0560">Oxidoreductase</keyword>
<proteinExistence type="inferred from homology"/>
<dbReference type="GO" id="GO:0051301">
    <property type="term" value="P:cell division"/>
    <property type="evidence" value="ECO:0007669"/>
    <property type="project" value="UniProtKB-KW"/>
</dbReference>
<dbReference type="AlphaFoldDB" id="S7US49"/>
<dbReference type="PANTHER" id="PTHR21071">
    <property type="entry name" value="UDP-N-ACETYLENOLPYRUVOYLGLUCOSAMINE REDUCTASE"/>
    <property type="match status" value="1"/>
</dbReference>
<comment type="function">
    <text evidence="2 19">Cell wall formation.</text>
</comment>
<dbReference type="InterPro" id="IPR003170">
    <property type="entry name" value="MurB"/>
</dbReference>
<dbReference type="PROSITE" id="PS51387">
    <property type="entry name" value="FAD_PCMH"/>
    <property type="match status" value="1"/>
</dbReference>
<dbReference type="InterPro" id="IPR036635">
    <property type="entry name" value="MurB_C_sf"/>
</dbReference>
<comment type="similarity">
    <text evidence="19">Belongs to the MurB family.</text>
</comment>
<evidence type="ECO:0000313" key="22">
    <source>
        <dbReference type="Proteomes" id="UP000014975"/>
    </source>
</evidence>
<evidence type="ECO:0000256" key="14">
    <source>
        <dbReference type="ARBA" id="ARBA00023002"/>
    </source>
</evidence>
<evidence type="ECO:0000256" key="9">
    <source>
        <dbReference type="ARBA" id="ARBA00022630"/>
    </source>
</evidence>
<evidence type="ECO:0000256" key="17">
    <source>
        <dbReference type="ARBA" id="ARBA00031026"/>
    </source>
</evidence>
<dbReference type="Gene3D" id="3.30.465.10">
    <property type="match status" value="1"/>
</dbReference>
<sequence>MDIFRDVSLAKRTTLRLGGTALAEAVVREATDAEELALALDELGGEPLAFGAGSNILARDGDLGIVLVSSRVATGPMIVGEAEGGKIVRVGTGLKLPSFLNWLASQGLSGLARLRGIPGSVGGAVAMNAGSWGQSFCDRLARLLVYSRERGLRWIEAHQWEAGYRRFAPEGESGFFLALEAELVLDAADPGAIRAEMAEYFARKKAVQPLAAATCGCVFKNPAGESAGRLLDKVGFRGRSVGGMALSEMHANFLVNTGGGTAEQALELIALAGAAVRERFGIELELEVKVVG</sequence>